<organism evidence="1 2">
    <name type="scientific">Littorina saxatilis</name>
    <dbReference type="NCBI Taxonomy" id="31220"/>
    <lineage>
        <taxon>Eukaryota</taxon>
        <taxon>Metazoa</taxon>
        <taxon>Spiralia</taxon>
        <taxon>Lophotrochozoa</taxon>
        <taxon>Mollusca</taxon>
        <taxon>Gastropoda</taxon>
        <taxon>Caenogastropoda</taxon>
        <taxon>Littorinimorpha</taxon>
        <taxon>Littorinoidea</taxon>
        <taxon>Littorinidae</taxon>
        <taxon>Littorina</taxon>
    </lineage>
</organism>
<dbReference type="EMBL" id="JBAMIC010004070">
    <property type="protein sequence ID" value="KAK7087269.1"/>
    <property type="molecule type" value="Genomic_DNA"/>
</dbReference>
<keyword evidence="2" id="KW-1185">Reference proteome</keyword>
<gene>
    <name evidence="1" type="ORF">V1264_021343</name>
</gene>
<reference evidence="1 2" key="1">
    <citation type="submission" date="2024-02" db="EMBL/GenBank/DDBJ databases">
        <title>Chromosome-scale genome assembly of the rough periwinkle Littorina saxatilis.</title>
        <authorList>
            <person name="De Jode A."/>
            <person name="Faria R."/>
            <person name="Formenti G."/>
            <person name="Sims Y."/>
            <person name="Smith T.P."/>
            <person name="Tracey A."/>
            <person name="Wood J.M.D."/>
            <person name="Zagrodzka Z.B."/>
            <person name="Johannesson K."/>
            <person name="Butlin R.K."/>
            <person name="Leder E.H."/>
        </authorList>
    </citation>
    <scope>NUCLEOTIDE SEQUENCE [LARGE SCALE GENOMIC DNA]</scope>
    <source>
        <strain evidence="1">Snail1</strain>
        <tissue evidence="1">Muscle</tissue>
    </source>
</reference>
<dbReference type="AlphaFoldDB" id="A0AAN9AI68"/>
<name>A0AAN9AI68_9CAEN</name>
<dbReference type="Proteomes" id="UP001374579">
    <property type="component" value="Unassembled WGS sequence"/>
</dbReference>
<comment type="caution">
    <text evidence="1">The sequence shown here is derived from an EMBL/GenBank/DDBJ whole genome shotgun (WGS) entry which is preliminary data.</text>
</comment>
<protein>
    <submittedName>
        <fullName evidence="1">Uncharacterized protein</fullName>
    </submittedName>
</protein>
<accession>A0AAN9AI68</accession>
<sequence>MLLMPVITFSVHKHSPIKLTSSSPPPCDYSTVAPATSTPGVSYLPDGTAPNHLYPHIPKTGCWVITEHCKDHPQADGTHKDDLGTQNGTEEGCLARAAQQWTWCGATGSTKATAVYGPTGAMTFAASGCYHALLGCQKAEAGRITHDGFSEQAENGTVNEENCLGRAPRIWHHCGSPPDRPVTSVFGPTGAKRTAGAGCWVKVRSCPAHRDQEGFFFDAWGSTNRDTGTVEDECFDRARDHWTQCGSHSNAPVTAYYRPDGTSHTVP</sequence>
<proteinExistence type="predicted"/>
<evidence type="ECO:0000313" key="2">
    <source>
        <dbReference type="Proteomes" id="UP001374579"/>
    </source>
</evidence>
<evidence type="ECO:0000313" key="1">
    <source>
        <dbReference type="EMBL" id="KAK7087269.1"/>
    </source>
</evidence>